<dbReference type="STRING" id="218851.A0A2G5D683"/>
<dbReference type="Pfam" id="PF03478">
    <property type="entry name" value="Beta-prop_KIB1-4"/>
    <property type="match status" value="1"/>
</dbReference>
<keyword evidence="4" id="KW-1185">Reference proteome</keyword>
<dbReference type="Proteomes" id="UP000230069">
    <property type="component" value="Unassembled WGS sequence"/>
</dbReference>
<dbReference type="EMBL" id="KZ305044">
    <property type="protein sequence ID" value="PIA38993.1"/>
    <property type="molecule type" value="Genomic_DNA"/>
</dbReference>
<dbReference type="Pfam" id="PF00646">
    <property type="entry name" value="F-box"/>
    <property type="match status" value="1"/>
</dbReference>
<dbReference type="OrthoDB" id="1863935at2759"/>
<dbReference type="PANTHER" id="PTHR45463">
    <property type="entry name" value="OS09G0392200 PROTEIN"/>
    <property type="match status" value="1"/>
</dbReference>
<protein>
    <submittedName>
        <fullName evidence="3">Uncharacterized protein</fullName>
    </submittedName>
</protein>
<dbReference type="PANTHER" id="PTHR45463:SF4">
    <property type="entry name" value="REGULATION PROTEIN, PUTATIVE-RELATED"/>
    <property type="match status" value="1"/>
</dbReference>
<feature type="domain" description="F-box" evidence="1">
    <location>
        <begin position="10"/>
        <end position="49"/>
    </location>
</feature>
<dbReference type="InterPro" id="IPR036047">
    <property type="entry name" value="F-box-like_dom_sf"/>
</dbReference>
<evidence type="ECO:0000259" key="1">
    <source>
        <dbReference type="Pfam" id="PF00646"/>
    </source>
</evidence>
<dbReference type="SUPFAM" id="SSF81383">
    <property type="entry name" value="F-box domain"/>
    <property type="match status" value="1"/>
</dbReference>
<accession>A0A2G5D683</accession>
<name>A0A2G5D683_AQUCA</name>
<dbReference type="InParanoid" id="A0A2G5D683"/>
<dbReference type="CDD" id="cd09917">
    <property type="entry name" value="F-box_SF"/>
    <property type="match status" value="1"/>
</dbReference>
<organism evidence="3 4">
    <name type="scientific">Aquilegia coerulea</name>
    <name type="common">Rocky mountain columbine</name>
    <dbReference type="NCBI Taxonomy" id="218851"/>
    <lineage>
        <taxon>Eukaryota</taxon>
        <taxon>Viridiplantae</taxon>
        <taxon>Streptophyta</taxon>
        <taxon>Embryophyta</taxon>
        <taxon>Tracheophyta</taxon>
        <taxon>Spermatophyta</taxon>
        <taxon>Magnoliopsida</taxon>
        <taxon>Ranunculales</taxon>
        <taxon>Ranunculaceae</taxon>
        <taxon>Thalictroideae</taxon>
        <taxon>Aquilegia</taxon>
    </lineage>
</organism>
<feature type="domain" description="KIB1-4 beta-propeller" evidence="2">
    <location>
        <begin position="77"/>
        <end position="229"/>
    </location>
</feature>
<gene>
    <name evidence="3" type="ORF">AQUCO_02700283v1</name>
</gene>
<reference evidence="3 4" key="1">
    <citation type="submission" date="2017-09" db="EMBL/GenBank/DDBJ databases">
        <title>WGS assembly of Aquilegia coerulea Goldsmith.</title>
        <authorList>
            <person name="Hodges S."/>
            <person name="Kramer E."/>
            <person name="Nordborg M."/>
            <person name="Tomkins J."/>
            <person name="Borevitz J."/>
            <person name="Derieg N."/>
            <person name="Yan J."/>
            <person name="Mihaltcheva S."/>
            <person name="Hayes R.D."/>
            <person name="Rokhsar D."/>
        </authorList>
    </citation>
    <scope>NUCLEOTIDE SEQUENCE [LARGE SCALE GENOMIC DNA]</scope>
    <source>
        <strain evidence="4">cv. Goldsmith</strain>
    </source>
</reference>
<dbReference type="Gene3D" id="1.20.1280.50">
    <property type="match status" value="1"/>
</dbReference>
<sequence>MEEEGGCSLWHLLPHDILLMIIERLDFIECHCVSAVCGNWRSCCKTSKSFLMPKDTIPWLMTRKSRKNKPCDAVIKLYRPSTNKTYKIVLPEIKGMVCLYSKDGWLLLYKLKPYKYKRDNLKLFLLNPFSMDKMELPELKSEALISITKGTFSTHSKCPDCVIVIIGKLTIAVTLYVWKKGNDTWKEKYVHDDHVCLYSIGNIWLCDDQLYCFSKYGHCCVYDTDLNFKRRNSFRERIDMSHNMTVYKNELFAFSMKDTFVNAFQKPISNVYKFDHFIMDWVTDDDGVSSMIWFNNRLNDDIGFVTKEECTEARRSVLLNGLKLNGCQIKPSTEEVYYKTGGFKFVYDFTLNNMLGSKKLSFLEREQQRKSREGWLRKRVCNGEIIRKGHLISFPLNFSRKV</sequence>
<dbReference type="InterPro" id="IPR001810">
    <property type="entry name" value="F-box_dom"/>
</dbReference>
<evidence type="ECO:0000313" key="4">
    <source>
        <dbReference type="Proteomes" id="UP000230069"/>
    </source>
</evidence>
<dbReference type="InterPro" id="IPR005174">
    <property type="entry name" value="KIB1-4_b-propeller"/>
</dbReference>
<evidence type="ECO:0000259" key="2">
    <source>
        <dbReference type="Pfam" id="PF03478"/>
    </source>
</evidence>
<proteinExistence type="predicted"/>
<evidence type="ECO:0000313" key="3">
    <source>
        <dbReference type="EMBL" id="PIA38993.1"/>
    </source>
</evidence>
<dbReference type="AlphaFoldDB" id="A0A2G5D683"/>